<protein>
    <submittedName>
        <fullName evidence="1">Uncharacterized protein</fullName>
    </submittedName>
</protein>
<comment type="caution">
    <text evidence="1">The sequence shown here is derived from an EMBL/GenBank/DDBJ whole genome shotgun (WGS) entry which is preliminary data.</text>
</comment>
<dbReference type="EMBL" id="AGNL01022370">
    <property type="protein sequence ID" value="EJK59763.1"/>
    <property type="molecule type" value="Genomic_DNA"/>
</dbReference>
<accession>K0S162</accession>
<proteinExistence type="predicted"/>
<organism evidence="1 2">
    <name type="scientific">Thalassiosira oceanica</name>
    <name type="common">Marine diatom</name>
    <dbReference type="NCBI Taxonomy" id="159749"/>
    <lineage>
        <taxon>Eukaryota</taxon>
        <taxon>Sar</taxon>
        <taxon>Stramenopiles</taxon>
        <taxon>Ochrophyta</taxon>
        <taxon>Bacillariophyta</taxon>
        <taxon>Coscinodiscophyceae</taxon>
        <taxon>Thalassiosirophycidae</taxon>
        <taxon>Thalassiosirales</taxon>
        <taxon>Thalassiosiraceae</taxon>
        <taxon>Thalassiosira</taxon>
    </lineage>
</organism>
<name>K0S162_THAOC</name>
<keyword evidence="2" id="KW-1185">Reference proteome</keyword>
<evidence type="ECO:0000313" key="1">
    <source>
        <dbReference type="EMBL" id="EJK59763.1"/>
    </source>
</evidence>
<evidence type="ECO:0000313" key="2">
    <source>
        <dbReference type="Proteomes" id="UP000266841"/>
    </source>
</evidence>
<gene>
    <name evidence="1" type="ORF">THAOC_19976</name>
</gene>
<dbReference type="AlphaFoldDB" id="K0S162"/>
<sequence>MQNGPNKHGFAVDTGKLASVLSKLAEKDATDLNDKLNKLGVGNQFIDVWMSPDVVLDSLRKKHQPVFAAANWETLSPNSPCWDVGCKKPKSWTEQLFWEKHE</sequence>
<reference evidence="1 2" key="1">
    <citation type="journal article" date="2012" name="Genome Biol.">
        <title>Genome and low-iron response of an oceanic diatom adapted to chronic iron limitation.</title>
        <authorList>
            <person name="Lommer M."/>
            <person name="Specht M."/>
            <person name="Roy A.S."/>
            <person name="Kraemer L."/>
            <person name="Andreson R."/>
            <person name="Gutowska M.A."/>
            <person name="Wolf J."/>
            <person name="Bergner S.V."/>
            <person name="Schilhabel M.B."/>
            <person name="Klostermeier U.C."/>
            <person name="Beiko R.G."/>
            <person name="Rosenstiel P."/>
            <person name="Hippler M."/>
            <person name="Laroche J."/>
        </authorList>
    </citation>
    <scope>NUCLEOTIDE SEQUENCE [LARGE SCALE GENOMIC DNA]</scope>
    <source>
        <strain evidence="1 2">CCMP1005</strain>
    </source>
</reference>
<dbReference type="Proteomes" id="UP000266841">
    <property type="component" value="Unassembled WGS sequence"/>
</dbReference>